<protein>
    <recommendedName>
        <fullName evidence="3 13">Membrane protein insertase YidC</fullName>
    </recommendedName>
    <alternativeName>
        <fullName evidence="12 13">Foldase YidC</fullName>
    </alternativeName>
    <alternativeName>
        <fullName evidence="11 13">Membrane integrase YidC</fullName>
    </alternativeName>
    <alternativeName>
        <fullName evidence="13">Membrane protein YidC</fullName>
    </alternativeName>
</protein>
<keyword evidence="8 13" id="KW-1133">Transmembrane helix</keyword>
<evidence type="ECO:0000256" key="7">
    <source>
        <dbReference type="ARBA" id="ARBA00022927"/>
    </source>
</evidence>
<comment type="similarity">
    <text evidence="2 13">Belongs to the OXA1/ALB3/YidC family. Type 1 subfamily.</text>
</comment>
<dbReference type="InterPro" id="IPR047196">
    <property type="entry name" value="YidC_ALB_C"/>
</dbReference>
<dbReference type="RefSeq" id="WP_289504016.1">
    <property type="nucleotide sequence ID" value="NZ_CP116805.1"/>
</dbReference>
<evidence type="ECO:0000256" key="5">
    <source>
        <dbReference type="ARBA" id="ARBA00022475"/>
    </source>
</evidence>
<reference evidence="16" key="1">
    <citation type="submission" date="2023-01" db="EMBL/GenBank/DDBJ databases">
        <title>The genome sequence of Kordiimonadaceae bacterium 6D33.</title>
        <authorList>
            <person name="Liu Y."/>
        </authorList>
    </citation>
    <scope>NUCLEOTIDE SEQUENCE</scope>
    <source>
        <strain evidence="16">6D33</strain>
    </source>
</reference>
<evidence type="ECO:0000313" key="16">
    <source>
        <dbReference type="EMBL" id="WCL54297.1"/>
    </source>
</evidence>
<dbReference type="CDD" id="cd20070">
    <property type="entry name" value="5TM_YidC_Alb3"/>
    <property type="match status" value="1"/>
</dbReference>
<dbReference type="Proteomes" id="UP001217500">
    <property type="component" value="Chromosome"/>
</dbReference>
<keyword evidence="7 13" id="KW-0653">Protein transport</keyword>
<evidence type="ECO:0000256" key="10">
    <source>
        <dbReference type="ARBA" id="ARBA00023186"/>
    </source>
</evidence>
<dbReference type="NCBIfam" id="TIGR03593">
    <property type="entry name" value="yidC_nterm"/>
    <property type="match status" value="1"/>
</dbReference>
<evidence type="ECO:0000256" key="6">
    <source>
        <dbReference type="ARBA" id="ARBA00022692"/>
    </source>
</evidence>
<dbReference type="Pfam" id="PF14849">
    <property type="entry name" value="YidC_periplas"/>
    <property type="match status" value="1"/>
</dbReference>
<evidence type="ECO:0000256" key="1">
    <source>
        <dbReference type="ARBA" id="ARBA00004429"/>
    </source>
</evidence>
<dbReference type="AlphaFoldDB" id="A0AAE9XNK1"/>
<dbReference type="NCBIfam" id="NF002353">
    <property type="entry name" value="PRK01318.1-4"/>
    <property type="match status" value="1"/>
</dbReference>
<proteinExistence type="inferred from homology"/>
<evidence type="ECO:0000256" key="9">
    <source>
        <dbReference type="ARBA" id="ARBA00023136"/>
    </source>
</evidence>
<feature type="transmembrane region" description="Helical" evidence="13">
    <location>
        <begin position="544"/>
        <end position="566"/>
    </location>
</feature>
<gene>
    <name evidence="13 16" type="primary">yidC</name>
    <name evidence="16" type="ORF">PH603_00805</name>
</gene>
<dbReference type="PRINTS" id="PR01900">
    <property type="entry name" value="YIDCPROTEIN"/>
</dbReference>
<evidence type="ECO:0000259" key="15">
    <source>
        <dbReference type="Pfam" id="PF14849"/>
    </source>
</evidence>
<dbReference type="PANTHER" id="PTHR12428">
    <property type="entry name" value="OXA1"/>
    <property type="match status" value="1"/>
</dbReference>
<keyword evidence="9 13" id="KW-0472">Membrane</keyword>
<keyword evidence="4 13" id="KW-0813">Transport</keyword>
<dbReference type="Gene3D" id="2.70.98.90">
    <property type="match status" value="1"/>
</dbReference>
<evidence type="ECO:0000256" key="8">
    <source>
        <dbReference type="ARBA" id="ARBA00022989"/>
    </source>
</evidence>
<dbReference type="InterPro" id="IPR001708">
    <property type="entry name" value="YidC/ALB3/OXA1/COX18"/>
</dbReference>
<dbReference type="GO" id="GO:0032977">
    <property type="term" value="F:membrane insertase activity"/>
    <property type="evidence" value="ECO:0007669"/>
    <property type="project" value="InterPro"/>
</dbReference>
<keyword evidence="5 13" id="KW-1003">Cell membrane</keyword>
<dbReference type="InterPro" id="IPR028055">
    <property type="entry name" value="YidC/Oxa/ALB_C"/>
</dbReference>
<organism evidence="16 17">
    <name type="scientific">Gimibacter soli</name>
    <dbReference type="NCBI Taxonomy" id="3024400"/>
    <lineage>
        <taxon>Bacteria</taxon>
        <taxon>Pseudomonadati</taxon>
        <taxon>Pseudomonadota</taxon>
        <taxon>Alphaproteobacteria</taxon>
        <taxon>Kordiimonadales</taxon>
        <taxon>Temperatibacteraceae</taxon>
        <taxon>Gimibacter</taxon>
    </lineage>
</organism>
<feature type="transmembrane region" description="Helical" evidence="13">
    <location>
        <begin position="507"/>
        <end position="524"/>
    </location>
</feature>
<evidence type="ECO:0000256" key="12">
    <source>
        <dbReference type="ARBA" id="ARBA00033342"/>
    </source>
</evidence>
<evidence type="ECO:0000256" key="13">
    <source>
        <dbReference type="HAMAP-Rule" id="MF_01810"/>
    </source>
</evidence>
<comment type="subcellular location">
    <subcellularLocation>
        <location evidence="1">Cell inner membrane</location>
        <topology evidence="1">Multi-pass membrane protein</topology>
    </subcellularLocation>
    <subcellularLocation>
        <location evidence="13">Cell membrane</location>
        <topology evidence="13">Multi-pass membrane protein</topology>
    </subcellularLocation>
</comment>
<dbReference type="InterPro" id="IPR019998">
    <property type="entry name" value="Membr_insert_YidC"/>
</dbReference>
<dbReference type="PANTHER" id="PTHR12428:SF65">
    <property type="entry name" value="CYTOCHROME C OXIDASE ASSEMBLY PROTEIN COX18, MITOCHONDRIAL"/>
    <property type="match status" value="1"/>
</dbReference>
<dbReference type="KEGG" id="gso:PH603_00805"/>
<feature type="transmembrane region" description="Helical" evidence="13">
    <location>
        <begin position="382"/>
        <end position="401"/>
    </location>
</feature>
<dbReference type="InterPro" id="IPR038221">
    <property type="entry name" value="YidC_periplasmic_sf"/>
</dbReference>
<evidence type="ECO:0000256" key="11">
    <source>
        <dbReference type="ARBA" id="ARBA00033245"/>
    </source>
</evidence>
<evidence type="ECO:0000256" key="2">
    <source>
        <dbReference type="ARBA" id="ARBA00010527"/>
    </source>
</evidence>
<dbReference type="Pfam" id="PF02096">
    <property type="entry name" value="60KD_IMP"/>
    <property type="match status" value="1"/>
</dbReference>
<name>A0AAE9XNK1_9PROT</name>
<dbReference type="PRINTS" id="PR00701">
    <property type="entry name" value="60KDINNERMP"/>
</dbReference>
<feature type="domain" description="Membrane insertase YidC N-terminal" evidence="15">
    <location>
        <begin position="93"/>
        <end position="370"/>
    </location>
</feature>
<dbReference type="GO" id="GO:0005886">
    <property type="term" value="C:plasma membrane"/>
    <property type="evidence" value="ECO:0007669"/>
    <property type="project" value="UniProtKB-SubCell"/>
</dbReference>
<sequence length="592" mass="66067">MGDNKNLFIALGLALLVMIGYDKLYLQPKMEAAQRELEAQDALKKAGEPGDALSTATPAPADDLAIAPHDDLGTAAAAPATKAVAALPDAGSVKIETPELKGSLSLRGARFDDLVLVKHSVSLEDDRPVRLLSPLADERSYYVRFGWAAKGQGTDFVPGDQTVWTADNATLSPDSPVTLSWTNTAGVRFTQKIEIDKEFMFKVTQSVTNSSGEALELAPYGLINRDGQVKTEGLYILHEGPLGVFNGTLEEKSYSDLEDDGNFETSSKGGWLGITDKYWMTVLIPDQEADLSRARFVRQATGGMLRHRVDYVENWQAVAAGNSREDVTHFYAGAKIVSAIDDYETKLGIPLFDRAIDWGWFYWLTRPIFKGLHYLFELTGNFGIAILVMTVLIKAALFPLANKSYVSMSHMKMVQPKIKALQERHKDDKARLQQEMMELYKKEKINPLAGCLPVLVQIPIFFSLYKVLYVTIEMRHQPFFGWVQDLSAPDHFTPVNLFGLIPWDPPAMIAIGVWPILMGLTMWLQQKMNPQTGMDPTQAKVMMFLPIIFTFMLAQFAAGLVIYWTWNSLLSVAQQWVIMRREEARVARSSKA</sequence>
<comment type="subunit">
    <text evidence="13">Interacts with the Sec translocase complex via SecD. Specifically interacts with transmembrane segments of nascent integral membrane proteins during membrane integration.</text>
</comment>
<dbReference type="CDD" id="cd19961">
    <property type="entry name" value="EcYidC-like_peri"/>
    <property type="match status" value="1"/>
</dbReference>
<dbReference type="HAMAP" id="MF_01810">
    <property type="entry name" value="YidC_type1"/>
    <property type="match status" value="1"/>
</dbReference>
<feature type="transmembrane region" description="Helical" evidence="13">
    <location>
        <begin position="445"/>
        <end position="465"/>
    </location>
</feature>
<evidence type="ECO:0000256" key="3">
    <source>
        <dbReference type="ARBA" id="ARBA00015325"/>
    </source>
</evidence>
<dbReference type="EMBL" id="CP116805">
    <property type="protein sequence ID" value="WCL54297.1"/>
    <property type="molecule type" value="Genomic_DNA"/>
</dbReference>
<dbReference type="InterPro" id="IPR028053">
    <property type="entry name" value="Membr_insert_YidC_N"/>
</dbReference>
<feature type="domain" description="Membrane insertase YidC/Oxa/ALB C-terminal" evidence="14">
    <location>
        <begin position="382"/>
        <end position="580"/>
    </location>
</feature>
<evidence type="ECO:0000313" key="17">
    <source>
        <dbReference type="Proteomes" id="UP001217500"/>
    </source>
</evidence>
<dbReference type="GO" id="GO:0051205">
    <property type="term" value="P:protein insertion into membrane"/>
    <property type="evidence" value="ECO:0007669"/>
    <property type="project" value="TreeGrafter"/>
</dbReference>
<keyword evidence="17" id="KW-1185">Reference proteome</keyword>
<evidence type="ECO:0000256" key="4">
    <source>
        <dbReference type="ARBA" id="ARBA00022448"/>
    </source>
</evidence>
<keyword evidence="10 13" id="KW-0143">Chaperone</keyword>
<comment type="function">
    <text evidence="13">Required for the insertion and/or proper folding and/or complex formation of integral membrane proteins into the membrane. Involved in integration of membrane proteins that insert both dependently and independently of the Sec translocase complex, as well as at least some lipoproteins. Aids folding of multispanning membrane proteins.</text>
</comment>
<dbReference type="NCBIfam" id="TIGR03592">
    <property type="entry name" value="yidC_oxa1_cterm"/>
    <property type="match status" value="1"/>
</dbReference>
<feature type="transmembrane region" description="Helical" evidence="13">
    <location>
        <begin position="6"/>
        <end position="26"/>
    </location>
</feature>
<dbReference type="GO" id="GO:0015031">
    <property type="term" value="P:protein transport"/>
    <property type="evidence" value="ECO:0007669"/>
    <property type="project" value="UniProtKB-KW"/>
</dbReference>
<keyword evidence="6 13" id="KW-0812">Transmembrane</keyword>
<evidence type="ECO:0000259" key="14">
    <source>
        <dbReference type="Pfam" id="PF02096"/>
    </source>
</evidence>
<accession>A0AAE9XNK1</accession>